<protein>
    <submittedName>
        <fullName evidence="1">Transcriptional elongation regulator MINIYO</fullName>
    </submittedName>
</protein>
<reference evidence="1" key="1">
    <citation type="submission" date="2020-06" db="EMBL/GenBank/DDBJ databases">
        <authorList>
            <person name="Li T."/>
            <person name="Hu X."/>
            <person name="Zhang T."/>
            <person name="Song X."/>
            <person name="Zhang H."/>
            <person name="Dai N."/>
            <person name="Sheng W."/>
            <person name="Hou X."/>
            <person name="Wei L."/>
        </authorList>
    </citation>
    <scope>NUCLEOTIDE SEQUENCE</scope>
    <source>
        <strain evidence="1">G02</strain>
        <tissue evidence="1">Leaf</tissue>
    </source>
</reference>
<dbReference type="AlphaFoldDB" id="A0AAW2RUM5"/>
<accession>A0AAW2RUM5</accession>
<reference evidence="1" key="2">
    <citation type="journal article" date="2024" name="Plant">
        <title>Genomic evolution and insights into agronomic trait innovations of Sesamum species.</title>
        <authorList>
            <person name="Miao H."/>
            <person name="Wang L."/>
            <person name="Qu L."/>
            <person name="Liu H."/>
            <person name="Sun Y."/>
            <person name="Le M."/>
            <person name="Wang Q."/>
            <person name="Wei S."/>
            <person name="Zheng Y."/>
            <person name="Lin W."/>
            <person name="Duan Y."/>
            <person name="Cao H."/>
            <person name="Xiong S."/>
            <person name="Wang X."/>
            <person name="Wei L."/>
            <person name="Li C."/>
            <person name="Ma Q."/>
            <person name="Ju M."/>
            <person name="Zhao R."/>
            <person name="Li G."/>
            <person name="Mu C."/>
            <person name="Tian Q."/>
            <person name="Mei H."/>
            <person name="Zhang T."/>
            <person name="Gao T."/>
            <person name="Zhang H."/>
        </authorList>
    </citation>
    <scope>NUCLEOTIDE SEQUENCE</scope>
    <source>
        <strain evidence="1">G02</strain>
    </source>
</reference>
<dbReference type="PANTHER" id="PTHR47605">
    <property type="entry name" value="TRANSCRIPTIONAL ELONGATION REGULATOR MINIYO"/>
    <property type="match status" value="1"/>
</dbReference>
<name>A0AAW2RUM5_SESRA</name>
<gene>
    <name evidence="1" type="ORF">Sradi_2783300</name>
</gene>
<dbReference type="InterPro" id="IPR055326">
    <property type="entry name" value="MINIYO"/>
</dbReference>
<dbReference type="PANTHER" id="PTHR47605:SF2">
    <property type="entry name" value="TRANSCRIPTIONAL ELONGATION REGULATOR MINIYO"/>
    <property type="match status" value="1"/>
</dbReference>
<comment type="caution">
    <text evidence="1">The sequence shown here is derived from an EMBL/GenBank/DDBJ whole genome shotgun (WGS) entry which is preliminary data.</text>
</comment>
<dbReference type="EMBL" id="JACGWJ010000012">
    <property type="protein sequence ID" value="KAL0383890.1"/>
    <property type="molecule type" value="Genomic_DNA"/>
</dbReference>
<sequence>MRFSLDGNIIGSDFAHASDNGEASSASGYNADNVAERDFLRTEGDPGAAGSWQRTFALNLMQLSLIGQFAASAGTKLVLLLTVLILRGLLTGRLFWLLLLAQNPSFLSLRMSLDDNHNSVVLACAKAIQSVLSCDMNDIIFDISEAPKYARDVHTAPVFRSKPDVNSGFLRGGFWKYNTKPSNILFVSLRSRWVTQLKTDPAAPLEECLISILIAISRHSPTCAAAVMDCGRLVQTVASRFASKEQMEINSCKIKSVMLLKVTWHLYRHPFSLDQWVKSGREACRLSSALLVEQLRLWKVFIHYGYCISDFSDLFASLCIWLGVPTIDKLVNYDVMNEYCAITREMYLLLDVLAGRLPNFYSSMHERSEDTAQDKETWLWSHFGSIIDLAIEWIDMKSIPHVSRLFECQNKDSKIALCRILK</sequence>
<organism evidence="1">
    <name type="scientific">Sesamum radiatum</name>
    <name type="common">Black benniseed</name>
    <dbReference type="NCBI Taxonomy" id="300843"/>
    <lineage>
        <taxon>Eukaryota</taxon>
        <taxon>Viridiplantae</taxon>
        <taxon>Streptophyta</taxon>
        <taxon>Embryophyta</taxon>
        <taxon>Tracheophyta</taxon>
        <taxon>Spermatophyta</taxon>
        <taxon>Magnoliopsida</taxon>
        <taxon>eudicotyledons</taxon>
        <taxon>Gunneridae</taxon>
        <taxon>Pentapetalae</taxon>
        <taxon>asterids</taxon>
        <taxon>lamiids</taxon>
        <taxon>Lamiales</taxon>
        <taxon>Pedaliaceae</taxon>
        <taxon>Sesamum</taxon>
    </lineage>
</organism>
<evidence type="ECO:0000313" key="1">
    <source>
        <dbReference type="EMBL" id="KAL0383890.1"/>
    </source>
</evidence>
<proteinExistence type="predicted"/>